<comment type="caution">
    <text evidence="2">The sequence shown here is derived from an EMBL/GenBank/DDBJ whole genome shotgun (WGS) entry which is preliminary data.</text>
</comment>
<evidence type="ECO:0000313" key="3">
    <source>
        <dbReference type="Proteomes" id="UP001165080"/>
    </source>
</evidence>
<reference evidence="2 3" key="1">
    <citation type="journal article" date="2023" name="Commun. Biol.">
        <title>Reorganization of the ancestral sex-determining regions during the evolution of trioecy in Pleodorina starrii.</title>
        <authorList>
            <person name="Takahashi K."/>
            <person name="Suzuki S."/>
            <person name="Kawai-Toyooka H."/>
            <person name="Yamamoto K."/>
            <person name="Hamaji T."/>
            <person name="Ootsuki R."/>
            <person name="Yamaguchi H."/>
            <person name="Kawachi M."/>
            <person name="Higashiyama T."/>
            <person name="Nozaki H."/>
        </authorList>
    </citation>
    <scope>NUCLEOTIDE SEQUENCE [LARGE SCALE GENOMIC DNA]</scope>
    <source>
        <strain evidence="2 3">NIES-4479</strain>
    </source>
</reference>
<name>A0A9W6F4P4_9CHLO</name>
<dbReference type="Proteomes" id="UP001165080">
    <property type="component" value="Unassembled WGS sequence"/>
</dbReference>
<protein>
    <submittedName>
        <fullName evidence="2">Uncharacterized protein</fullName>
    </submittedName>
</protein>
<sequence length="329" mass="33646">MSSADVNAELRRITSATIGNDDAVALAAAMSEIRAWDRYNKYRMASRKAPVPGGDLSGTSGKAQRVLYGVYIGKGAVLMYSAGEEGQHGCDNQAISASVQDAPTSIGRVRLVPFFAFSRPGVMVSELRGDAGGPVHVHWYDTRRPAADLLRLAPRLLGPLPPDLVEQMMPNTKAAGGDAAELASHAFAAWLTGAPLPTASPSGAPAAAAVAAAAASGGATAGGAGWLSGLRPLLDWVLGRKRSGGGDSGATPAAAAAAAATPPRLTPEEAWAEFERRVGEREVAMYGTSLEREWLAELGLMPSPSPTPPLASAASVSAAAAEEIQVAAA</sequence>
<evidence type="ECO:0000313" key="2">
    <source>
        <dbReference type="EMBL" id="GLC56413.1"/>
    </source>
</evidence>
<gene>
    <name evidence="2" type="primary">PLEST003791</name>
    <name evidence="2" type="ORF">PLESTB_001102200</name>
</gene>
<proteinExistence type="predicted"/>
<dbReference type="AlphaFoldDB" id="A0A9W6F4P4"/>
<organism evidence="2 3">
    <name type="scientific">Pleodorina starrii</name>
    <dbReference type="NCBI Taxonomy" id="330485"/>
    <lineage>
        <taxon>Eukaryota</taxon>
        <taxon>Viridiplantae</taxon>
        <taxon>Chlorophyta</taxon>
        <taxon>core chlorophytes</taxon>
        <taxon>Chlorophyceae</taxon>
        <taxon>CS clade</taxon>
        <taxon>Chlamydomonadales</taxon>
        <taxon>Volvocaceae</taxon>
        <taxon>Pleodorina</taxon>
    </lineage>
</organism>
<feature type="compositionally biased region" description="Low complexity" evidence="1">
    <location>
        <begin position="250"/>
        <end position="263"/>
    </location>
</feature>
<evidence type="ECO:0000256" key="1">
    <source>
        <dbReference type="SAM" id="MobiDB-lite"/>
    </source>
</evidence>
<keyword evidence="3" id="KW-1185">Reference proteome</keyword>
<feature type="region of interest" description="Disordered" evidence="1">
    <location>
        <begin position="244"/>
        <end position="265"/>
    </location>
</feature>
<dbReference type="EMBL" id="BRXU01000015">
    <property type="protein sequence ID" value="GLC56413.1"/>
    <property type="molecule type" value="Genomic_DNA"/>
</dbReference>
<accession>A0A9W6F4P4</accession>